<evidence type="ECO:0000313" key="2">
    <source>
        <dbReference type="EMBL" id="GFS32861.1"/>
    </source>
</evidence>
<dbReference type="EMBL" id="BMAW01042158">
    <property type="protein sequence ID" value="GFS32861.1"/>
    <property type="molecule type" value="Genomic_DNA"/>
</dbReference>
<protein>
    <submittedName>
        <fullName evidence="2">Uncharacterized protein</fullName>
    </submittedName>
</protein>
<evidence type="ECO:0000313" key="3">
    <source>
        <dbReference type="Proteomes" id="UP000887013"/>
    </source>
</evidence>
<organism evidence="2 3">
    <name type="scientific">Nephila pilipes</name>
    <name type="common">Giant wood spider</name>
    <name type="synonym">Nephila maculata</name>
    <dbReference type="NCBI Taxonomy" id="299642"/>
    <lineage>
        <taxon>Eukaryota</taxon>
        <taxon>Metazoa</taxon>
        <taxon>Ecdysozoa</taxon>
        <taxon>Arthropoda</taxon>
        <taxon>Chelicerata</taxon>
        <taxon>Arachnida</taxon>
        <taxon>Araneae</taxon>
        <taxon>Araneomorphae</taxon>
        <taxon>Entelegynae</taxon>
        <taxon>Araneoidea</taxon>
        <taxon>Nephilidae</taxon>
        <taxon>Nephila</taxon>
    </lineage>
</organism>
<dbReference type="Proteomes" id="UP000887013">
    <property type="component" value="Unassembled WGS sequence"/>
</dbReference>
<dbReference type="AlphaFoldDB" id="A0A8X6JRZ0"/>
<reference evidence="2" key="1">
    <citation type="submission" date="2020-08" db="EMBL/GenBank/DDBJ databases">
        <title>Multicomponent nature underlies the extraordinary mechanical properties of spider dragline silk.</title>
        <authorList>
            <person name="Kono N."/>
            <person name="Nakamura H."/>
            <person name="Mori M."/>
            <person name="Yoshida Y."/>
            <person name="Ohtoshi R."/>
            <person name="Malay A.D."/>
            <person name="Moran D.A.P."/>
            <person name="Tomita M."/>
            <person name="Numata K."/>
            <person name="Arakawa K."/>
        </authorList>
    </citation>
    <scope>NUCLEOTIDE SEQUENCE</scope>
</reference>
<proteinExistence type="predicted"/>
<keyword evidence="3" id="KW-1185">Reference proteome</keyword>
<name>A0A8X6JRZ0_NEPPI</name>
<sequence>MQSKSHLGLSPLDNQINLIAGRIQPMGELQGHIAYTERRNEPWPGRHPLPEKEHLGRRGTSSLGSSGVNGAGNQFIKPPKPGAFIQDNCPDSEKTLPPPDPCRPPEKQSTCTPAGRLWTLMGRPSLLLRVSRLRNNATPLQGTSARWYREILALNASFRVSGFSRKRFHRFRSPLRDRTKQRVPITEQATRLNNTNRWRH</sequence>
<feature type="region of interest" description="Disordered" evidence="1">
    <location>
        <begin position="32"/>
        <end position="113"/>
    </location>
</feature>
<gene>
    <name evidence="2" type="ORF">NPIL_243951</name>
</gene>
<evidence type="ECO:0000256" key="1">
    <source>
        <dbReference type="SAM" id="MobiDB-lite"/>
    </source>
</evidence>
<comment type="caution">
    <text evidence="2">The sequence shown here is derived from an EMBL/GenBank/DDBJ whole genome shotgun (WGS) entry which is preliminary data.</text>
</comment>
<accession>A0A8X6JRZ0</accession>